<dbReference type="EMBL" id="KZ819677">
    <property type="protein sequence ID" value="PWN25129.1"/>
    <property type="molecule type" value="Genomic_DNA"/>
</dbReference>
<comment type="similarity">
    <text evidence="2">Belongs to the MnmA/TRMU family.</text>
</comment>
<gene>
    <name evidence="14" type="ORF">BDZ90DRAFT_281728</name>
</gene>
<dbReference type="InterPro" id="IPR004506">
    <property type="entry name" value="MnmA-like"/>
</dbReference>
<dbReference type="EC" id="2.8.1.14" evidence="3"/>
<evidence type="ECO:0000256" key="1">
    <source>
        <dbReference type="ARBA" id="ARBA00003986"/>
    </source>
</evidence>
<dbReference type="GO" id="GO:0000049">
    <property type="term" value="F:tRNA binding"/>
    <property type="evidence" value="ECO:0007669"/>
    <property type="project" value="UniProtKB-KW"/>
</dbReference>
<dbReference type="Proteomes" id="UP000245884">
    <property type="component" value="Unassembled WGS sequence"/>
</dbReference>
<feature type="domain" description="tRNA-specific 2-thiouridylase MnmA-like central" evidence="13">
    <location>
        <begin position="348"/>
        <end position="396"/>
    </location>
</feature>
<reference evidence="14 15" key="1">
    <citation type="journal article" date="2018" name="Mol. Biol. Evol.">
        <title>Broad Genomic Sampling Reveals a Smut Pathogenic Ancestry of the Fungal Clade Ustilaginomycotina.</title>
        <authorList>
            <person name="Kijpornyongpan T."/>
            <person name="Mondo S.J."/>
            <person name="Barry K."/>
            <person name="Sandor L."/>
            <person name="Lee J."/>
            <person name="Lipzen A."/>
            <person name="Pangilinan J."/>
            <person name="LaButti K."/>
            <person name="Hainaut M."/>
            <person name="Henrissat B."/>
            <person name="Grigoriev I.V."/>
            <person name="Spatafora J.W."/>
            <person name="Aime M.C."/>
        </authorList>
    </citation>
    <scope>NUCLEOTIDE SEQUENCE [LARGE SCALE GENOMIC DNA]</scope>
    <source>
        <strain evidence="14 15">MCA 5214</strain>
    </source>
</reference>
<dbReference type="PANTHER" id="PTHR11933:SF5">
    <property type="entry name" value="MITOCHONDRIAL TRNA-SPECIFIC 2-THIOURIDYLASE 1"/>
    <property type="match status" value="1"/>
</dbReference>
<keyword evidence="7" id="KW-0547">Nucleotide-binding</keyword>
<evidence type="ECO:0000256" key="5">
    <source>
        <dbReference type="ARBA" id="ARBA00022679"/>
    </source>
</evidence>
<evidence type="ECO:0000256" key="3">
    <source>
        <dbReference type="ARBA" id="ARBA00011953"/>
    </source>
</evidence>
<keyword evidence="4" id="KW-0820">tRNA-binding</keyword>
<dbReference type="Pfam" id="PF03054">
    <property type="entry name" value="tRNA_Me_trans"/>
    <property type="match status" value="1"/>
</dbReference>
<evidence type="ECO:0000256" key="9">
    <source>
        <dbReference type="ARBA" id="ARBA00022884"/>
    </source>
</evidence>
<dbReference type="InterPro" id="IPR023382">
    <property type="entry name" value="MnmA-like_central_sf"/>
</dbReference>
<dbReference type="SUPFAM" id="SSF52402">
    <property type="entry name" value="Adenine nucleotide alpha hydrolases-like"/>
    <property type="match status" value="1"/>
</dbReference>
<evidence type="ECO:0000256" key="8">
    <source>
        <dbReference type="ARBA" id="ARBA00022840"/>
    </source>
</evidence>
<dbReference type="InterPro" id="IPR014729">
    <property type="entry name" value="Rossmann-like_a/b/a_fold"/>
</dbReference>
<dbReference type="InterPro" id="IPR046885">
    <property type="entry name" value="MnmA-like_C"/>
</dbReference>
<keyword evidence="14" id="KW-0489">Methyltransferase</keyword>
<evidence type="ECO:0000256" key="11">
    <source>
        <dbReference type="ARBA" id="ARBA00049564"/>
    </source>
</evidence>
<dbReference type="Pfam" id="PF20258">
    <property type="entry name" value="tRNA_Me_trans_C"/>
    <property type="match status" value="1"/>
</dbReference>
<evidence type="ECO:0000256" key="7">
    <source>
        <dbReference type="ARBA" id="ARBA00022741"/>
    </source>
</evidence>
<dbReference type="PANTHER" id="PTHR11933">
    <property type="entry name" value="TRNA 5-METHYLAMINOMETHYL-2-THIOURIDYLATE -METHYLTRANSFERASE"/>
    <property type="match status" value="1"/>
</dbReference>
<keyword evidence="10" id="KW-1015">Disulfide bond</keyword>
<keyword evidence="15" id="KW-1185">Reference proteome</keyword>
<dbReference type="Gene3D" id="2.40.30.10">
    <property type="entry name" value="Translation factors"/>
    <property type="match status" value="1"/>
</dbReference>
<comment type="catalytic activity">
    <reaction evidence="11">
        <text>5-taurinomethyluridine(34) in tRNA + S-sulfanyl-L-cysteinyl-[protein] + AH2 + ATP = 5-taurinomethyl-2-thiouridine(34) in tRNA + L-cysteinyl-[protein] + A + AMP + diphosphate + H(+)</text>
        <dbReference type="Rhea" id="RHEA:47040"/>
        <dbReference type="Rhea" id="RHEA-COMP:10131"/>
        <dbReference type="Rhea" id="RHEA-COMP:11726"/>
        <dbReference type="Rhea" id="RHEA-COMP:11732"/>
        <dbReference type="Rhea" id="RHEA-COMP:11733"/>
        <dbReference type="ChEBI" id="CHEBI:13193"/>
        <dbReference type="ChEBI" id="CHEBI:15378"/>
        <dbReference type="ChEBI" id="CHEBI:17499"/>
        <dbReference type="ChEBI" id="CHEBI:29950"/>
        <dbReference type="ChEBI" id="CHEBI:30616"/>
        <dbReference type="ChEBI" id="CHEBI:33019"/>
        <dbReference type="ChEBI" id="CHEBI:61963"/>
        <dbReference type="ChEBI" id="CHEBI:87171"/>
        <dbReference type="ChEBI" id="CHEBI:87172"/>
        <dbReference type="ChEBI" id="CHEBI:456215"/>
        <dbReference type="EC" id="2.8.1.14"/>
    </reaction>
</comment>
<organism evidence="14 15">
    <name type="scientific">Jaminaea rosea</name>
    <dbReference type="NCBI Taxonomy" id="1569628"/>
    <lineage>
        <taxon>Eukaryota</taxon>
        <taxon>Fungi</taxon>
        <taxon>Dikarya</taxon>
        <taxon>Basidiomycota</taxon>
        <taxon>Ustilaginomycotina</taxon>
        <taxon>Exobasidiomycetes</taxon>
        <taxon>Microstromatales</taxon>
        <taxon>Microstromatales incertae sedis</taxon>
        <taxon>Jaminaea</taxon>
    </lineage>
</organism>
<evidence type="ECO:0000256" key="6">
    <source>
        <dbReference type="ARBA" id="ARBA00022694"/>
    </source>
</evidence>
<dbReference type="CDD" id="cd01998">
    <property type="entry name" value="MnmA_TRMU-like"/>
    <property type="match status" value="1"/>
</dbReference>
<dbReference type="InterPro" id="IPR046884">
    <property type="entry name" value="MnmA-like_central"/>
</dbReference>
<keyword evidence="6" id="KW-0819">tRNA processing</keyword>
<evidence type="ECO:0000313" key="15">
    <source>
        <dbReference type="Proteomes" id="UP000245884"/>
    </source>
</evidence>
<name>A0A316UIT0_9BASI</name>
<sequence length="574" mass="61116">MPSISSPATLAMAFRMALRPRLGGLVTKAARQPAIISPCGPRHQHTLPDWRPLPKPGDKVFLAMSGGVDSSVTALLLTKLSDQYTTSSLRPLTLLPIYMRNWSTLEESDRFEPGSGGAAGCEWQREWESVQDVCRALQLEKEPQLVDLSREYWASVFEPSLDVWQRGNTPNPDVLCNREIKFGALVRRLIGSEQGREGGEELEVGASRASPQTWIATGHYARVAHDASTGETQLHRARHRGKDQSYFLSSVPSTALSRALFPLAGLTKPEVRDLAKRYGLPTAAKKESMGLCFVGKRATRVPAVVDDGGPSSLVGPPSAAVHPSLTSAAPTFGGWLSGYLPPSTPYTRPGPILAAADGASSLTPIGTHEGLHTLTIGQRAKLPGLKQRWFVAAKRVRMLTEPSESEEAVGVGEAIVVPGNDHPLLQCVHVEVPSSSFQWVSASGPPSELAEAGAGPDLGVPLLAQLRHRSPEVPCRVSLRRSRMSTSGPLLRITFDVDADGRRPTAVCPGQTLALYDGQRCLGSVVVPGPGDGNGEAVAVGAGGVKTVAELQQSVGDAEEQTVAKTLLQGQSPV</sequence>
<accession>A0A316UIT0</accession>
<dbReference type="Gene3D" id="3.40.50.620">
    <property type="entry name" value="HUPs"/>
    <property type="match status" value="1"/>
</dbReference>
<dbReference type="Gene3D" id="2.30.30.280">
    <property type="entry name" value="Adenine nucleotide alpha hydrolases-like domains"/>
    <property type="match status" value="1"/>
</dbReference>
<evidence type="ECO:0000259" key="12">
    <source>
        <dbReference type="Pfam" id="PF20258"/>
    </source>
</evidence>
<dbReference type="GO" id="GO:0005524">
    <property type="term" value="F:ATP binding"/>
    <property type="evidence" value="ECO:0007669"/>
    <property type="project" value="UniProtKB-KW"/>
</dbReference>
<dbReference type="GO" id="GO:0008168">
    <property type="term" value="F:methyltransferase activity"/>
    <property type="evidence" value="ECO:0007669"/>
    <property type="project" value="UniProtKB-KW"/>
</dbReference>
<dbReference type="STRING" id="1569628.A0A316UIT0"/>
<dbReference type="GO" id="GO:0032259">
    <property type="term" value="P:methylation"/>
    <property type="evidence" value="ECO:0007669"/>
    <property type="project" value="UniProtKB-KW"/>
</dbReference>
<keyword evidence="5 14" id="KW-0808">Transferase</keyword>
<evidence type="ECO:0000313" key="14">
    <source>
        <dbReference type="EMBL" id="PWN25129.1"/>
    </source>
</evidence>
<keyword evidence="8" id="KW-0067">ATP-binding</keyword>
<proteinExistence type="inferred from homology"/>
<keyword evidence="9" id="KW-0694">RNA-binding</keyword>
<dbReference type="RefSeq" id="XP_025359741.1">
    <property type="nucleotide sequence ID" value="XM_025509395.1"/>
</dbReference>
<evidence type="ECO:0000259" key="13">
    <source>
        <dbReference type="Pfam" id="PF20259"/>
    </source>
</evidence>
<evidence type="ECO:0000256" key="10">
    <source>
        <dbReference type="ARBA" id="ARBA00023157"/>
    </source>
</evidence>
<evidence type="ECO:0000256" key="2">
    <source>
        <dbReference type="ARBA" id="ARBA00006191"/>
    </source>
</evidence>
<dbReference type="Pfam" id="PF20259">
    <property type="entry name" value="tRNA_Me_trans_M"/>
    <property type="match status" value="1"/>
</dbReference>
<dbReference type="OrthoDB" id="3685at2759"/>
<evidence type="ECO:0000256" key="4">
    <source>
        <dbReference type="ARBA" id="ARBA00022555"/>
    </source>
</evidence>
<comment type="function">
    <text evidence="1">Catalyzes the 2-thiolation of uridine at the wobble position (U34) of mitochondrial tRNA(Lys), tRNA(Glu) and tRNA(Gln). Required for the formation of 5-taurinomethyl-2-thiouridine (tm5s2U) of mitochondrial tRNA(Lys), tRNA(Glu), and tRNA(Gln) at the wobble position. ATP is required to activate the C2 atom of the wobble base.</text>
</comment>
<dbReference type="AlphaFoldDB" id="A0A316UIT0"/>
<feature type="domain" description="tRNA-specific 2-thiouridylase MnmA-like C-terminal" evidence="12">
    <location>
        <begin position="462"/>
        <end position="526"/>
    </location>
</feature>
<dbReference type="GO" id="GO:0005739">
    <property type="term" value="C:mitochondrion"/>
    <property type="evidence" value="ECO:0007669"/>
    <property type="project" value="TreeGrafter"/>
</dbReference>
<protein>
    <recommendedName>
        <fullName evidence="3">tRNA-5-taurinomethyluridine 2-sulfurtransferase</fullName>
        <ecNumber evidence="3">2.8.1.14</ecNumber>
    </recommendedName>
</protein>
<dbReference type="GO" id="GO:0016783">
    <property type="term" value="F:sulfurtransferase activity"/>
    <property type="evidence" value="ECO:0007669"/>
    <property type="project" value="InterPro"/>
</dbReference>
<dbReference type="GeneID" id="37031218"/>
<dbReference type="GO" id="GO:0002143">
    <property type="term" value="P:tRNA wobble position uridine thiolation"/>
    <property type="evidence" value="ECO:0007669"/>
    <property type="project" value="TreeGrafter"/>
</dbReference>